<organism evidence="2">
    <name type="scientific">marine sediment metagenome</name>
    <dbReference type="NCBI Taxonomy" id="412755"/>
    <lineage>
        <taxon>unclassified sequences</taxon>
        <taxon>metagenomes</taxon>
        <taxon>ecological metagenomes</taxon>
    </lineage>
</organism>
<accession>X0WYA8</accession>
<comment type="caution">
    <text evidence="2">The sequence shown here is derived from an EMBL/GenBank/DDBJ whole genome shotgun (WGS) entry which is preliminary data.</text>
</comment>
<protein>
    <submittedName>
        <fullName evidence="2">Uncharacterized protein</fullName>
    </submittedName>
</protein>
<proteinExistence type="predicted"/>
<name>X0WYA8_9ZZZZ</name>
<keyword evidence="1" id="KW-1133">Transmembrane helix</keyword>
<gene>
    <name evidence="2" type="ORF">S01H1_65262</name>
</gene>
<evidence type="ECO:0000313" key="2">
    <source>
        <dbReference type="EMBL" id="GAG35695.1"/>
    </source>
</evidence>
<reference evidence="2" key="1">
    <citation type="journal article" date="2014" name="Front. Microbiol.">
        <title>High frequency of phylogenetically diverse reductive dehalogenase-homologous genes in deep subseafloor sedimentary metagenomes.</title>
        <authorList>
            <person name="Kawai M."/>
            <person name="Futagami T."/>
            <person name="Toyoda A."/>
            <person name="Takaki Y."/>
            <person name="Nishi S."/>
            <person name="Hori S."/>
            <person name="Arai W."/>
            <person name="Tsubouchi T."/>
            <person name="Morono Y."/>
            <person name="Uchiyama I."/>
            <person name="Ito T."/>
            <person name="Fujiyama A."/>
            <person name="Inagaki F."/>
            <person name="Takami H."/>
        </authorList>
    </citation>
    <scope>NUCLEOTIDE SEQUENCE</scope>
    <source>
        <strain evidence="2">Expedition CK06-06</strain>
    </source>
</reference>
<evidence type="ECO:0000256" key="1">
    <source>
        <dbReference type="SAM" id="Phobius"/>
    </source>
</evidence>
<feature type="transmembrane region" description="Helical" evidence="1">
    <location>
        <begin position="27"/>
        <end position="50"/>
    </location>
</feature>
<sequence length="85" mass="10348">MEKTENKKAQKSPKKREPIEVKMNWSYVYFCPYIILMGLAYLVGVTLLCFRASYHRIVRLDDDYYDKFTEDEKWMRKNFTSIFTD</sequence>
<keyword evidence="1" id="KW-0812">Transmembrane</keyword>
<keyword evidence="1" id="KW-0472">Membrane</keyword>
<dbReference type="AlphaFoldDB" id="X0WYA8"/>
<dbReference type="EMBL" id="BARS01043071">
    <property type="protein sequence ID" value="GAG35695.1"/>
    <property type="molecule type" value="Genomic_DNA"/>
</dbReference>